<feature type="binding site" evidence="11">
    <location>
        <position position="172"/>
    </location>
    <ligand>
        <name>Mg(2+)</name>
        <dbReference type="ChEBI" id="CHEBI:18420"/>
    </ligand>
</feature>
<dbReference type="Gene3D" id="3.10.520.10">
    <property type="entry name" value="ApbE-like domains"/>
    <property type="match status" value="1"/>
</dbReference>
<dbReference type="GO" id="GO:0046872">
    <property type="term" value="F:metal ion binding"/>
    <property type="evidence" value="ECO:0007669"/>
    <property type="project" value="UniProtKB-UniRule"/>
</dbReference>
<evidence type="ECO:0000256" key="5">
    <source>
        <dbReference type="ARBA" id="ARBA00022723"/>
    </source>
</evidence>
<evidence type="ECO:0000256" key="11">
    <source>
        <dbReference type="PIRSR" id="PIRSR006268-2"/>
    </source>
</evidence>
<dbReference type="EC" id="2.7.1.180" evidence="1 10"/>
<name>A0A3T0N345_9RHOB</name>
<evidence type="ECO:0000313" key="13">
    <source>
        <dbReference type="Proteomes" id="UP000283063"/>
    </source>
</evidence>
<dbReference type="GO" id="GO:0016740">
    <property type="term" value="F:transferase activity"/>
    <property type="evidence" value="ECO:0007669"/>
    <property type="project" value="UniProtKB-UniRule"/>
</dbReference>
<dbReference type="PANTHER" id="PTHR30040:SF2">
    <property type="entry name" value="FAD:PROTEIN FMN TRANSFERASE"/>
    <property type="match status" value="1"/>
</dbReference>
<dbReference type="Proteomes" id="UP000283063">
    <property type="component" value="Chromosome"/>
</dbReference>
<dbReference type="PIRSF" id="PIRSF006268">
    <property type="entry name" value="ApbE"/>
    <property type="match status" value="1"/>
</dbReference>
<evidence type="ECO:0000256" key="1">
    <source>
        <dbReference type="ARBA" id="ARBA00011955"/>
    </source>
</evidence>
<evidence type="ECO:0000256" key="2">
    <source>
        <dbReference type="ARBA" id="ARBA00016337"/>
    </source>
</evidence>
<keyword evidence="4 10" id="KW-0808">Transferase</keyword>
<dbReference type="SUPFAM" id="SSF143631">
    <property type="entry name" value="ApbE-like"/>
    <property type="match status" value="1"/>
</dbReference>
<evidence type="ECO:0000256" key="3">
    <source>
        <dbReference type="ARBA" id="ARBA00022630"/>
    </source>
</evidence>
<evidence type="ECO:0000256" key="9">
    <source>
        <dbReference type="ARBA" id="ARBA00048540"/>
    </source>
</evidence>
<evidence type="ECO:0000256" key="4">
    <source>
        <dbReference type="ARBA" id="ARBA00022679"/>
    </source>
</evidence>
<dbReference type="EMBL" id="CP033219">
    <property type="protein sequence ID" value="AZV78419.1"/>
    <property type="molecule type" value="Genomic_DNA"/>
</dbReference>
<keyword evidence="5 10" id="KW-0479">Metal-binding</keyword>
<keyword evidence="13" id="KW-1185">Reference proteome</keyword>
<feature type="binding site" evidence="11">
    <location>
        <position position="290"/>
    </location>
    <ligand>
        <name>Mg(2+)</name>
        <dbReference type="ChEBI" id="CHEBI:18420"/>
    </ligand>
</feature>
<gene>
    <name evidence="12" type="ORF">EBB79_11370</name>
</gene>
<proteinExistence type="inferred from homology"/>
<organism evidence="12 13">
    <name type="scientific">Parasedimentitalea marina</name>
    <dbReference type="NCBI Taxonomy" id="2483033"/>
    <lineage>
        <taxon>Bacteria</taxon>
        <taxon>Pseudomonadati</taxon>
        <taxon>Pseudomonadota</taxon>
        <taxon>Alphaproteobacteria</taxon>
        <taxon>Rhodobacterales</taxon>
        <taxon>Paracoccaceae</taxon>
        <taxon>Parasedimentitalea</taxon>
    </lineage>
</organism>
<comment type="similarity">
    <text evidence="10">Belongs to the ApbE family.</text>
</comment>
<dbReference type="AlphaFoldDB" id="A0A3T0N345"/>
<evidence type="ECO:0000256" key="6">
    <source>
        <dbReference type="ARBA" id="ARBA00022827"/>
    </source>
</evidence>
<dbReference type="Pfam" id="PF02424">
    <property type="entry name" value="ApbE"/>
    <property type="match status" value="1"/>
</dbReference>
<dbReference type="OrthoDB" id="9778595at2"/>
<dbReference type="PANTHER" id="PTHR30040">
    <property type="entry name" value="THIAMINE BIOSYNTHESIS LIPOPROTEIN APBE"/>
    <property type="match status" value="1"/>
</dbReference>
<feature type="binding site" evidence="11">
    <location>
        <position position="286"/>
    </location>
    <ligand>
        <name>Mg(2+)</name>
        <dbReference type="ChEBI" id="CHEBI:18420"/>
    </ligand>
</feature>
<dbReference type="InterPro" id="IPR024932">
    <property type="entry name" value="ApbE"/>
</dbReference>
<keyword evidence="6 10" id="KW-0274">FAD</keyword>
<evidence type="ECO:0000256" key="7">
    <source>
        <dbReference type="ARBA" id="ARBA00022842"/>
    </source>
</evidence>
<protein>
    <recommendedName>
        <fullName evidence="2 10">FAD:protein FMN transferase</fullName>
        <ecNumber evidence="1 10">2.7.1.180</ecNumber>
    </recommendedName>
    <alternativeName>
        <fullName evidence="8 10">Flavin transferase</fullName>
    </alternativeName>
</protein>
<comment type="cofactor">
    <cofactor evidence="11">
        <name>Mg(2+)</name>
        <dbReference type="ChEBI" id="CHEBI:18420"/>
    </cofactor>
    <cofactor evidence="11">
        <name>Mn(2+)</name>
        <dbReference type="ChEBI" id="CHEBI:29035"/>
    </cofactor>
    <text evidence="11">Magnesium. Can also use manganese.</text>
</comment>
<comment type="catalytic activity">
    <reaction evidence="9 10">
        <text>L-threonyl-[protein] + FAD = FMN-L-threonyl-[protein] + AMP + H(+)</text>
        <dbReference type="Rhea" id="RHEA:36847"/>
        <dbReference type="Rhea" id="RHEA-COMP:11060"/>
        <dbReference type="Rhea" id="RHEA-COMP:11061"/>
        <dbReference type="ChEBI" id="CHEBI:15378"/>
        <dbReference type="ChEBI" id="CHEBI:30013"/>
        <dbReference type="ChEBI" id="CHEBI:57692"/>
        <dbReference type="ChEBI" id="CHEBI:74257"/>
        <dbReference type="ChEBI" id="CHEBI:456215"/>
        <dbReference type="EC" id="2.7.1.180"/>
    </reaction>
</comment>
<evidence type="ECO:0000313" key="12">
    <source>
        <dbReference type="EMBL" id="AZV78419.1"/>
    </source>
</evidence>
<reference evidence="12 13" key="1">
    <citation type="submission" date="2018-10" db="EMBL/GenBank/DDBJ databases">
        <title>Parasedimentitalea marina sp. nov., a psychrophilic bacterium isolated from deep seawater of the New Britain Trench.</title>
        <authorList>
            <person name="Cao J."/>
        </authorList>
    </citation>
    <scope>NUCLEOTIDE SEQUENCE [LARGE SCALE GENOMIC DNA]</scope>
    <source>
        <strain evidence="12 13">W43</strain>
    </source>
</reference>
<keyword evidence="3 10" id="KW-0285">Flavoprotein</keyword>
<keyword evidence="7 10" id="KW-0460">Magnesium</keyword>
<accession>A0A3T0N345</accession>
<dbReference type="InterPro" id="IPR003374">
    <property type="entry name" value="ApbE-like_sf"/>
</dbReference>
<evidence type="ECO:0000256" key="10">
    <source>
        <dbReference type="PIRNR" id="PIRNR006268"/>
    </source>
</evidence>
<sequence>MSCFRPLDWTSPHSNSKDGILKMSIDAMLPLEHLSGPTMGTRFSAQFPAPDRAWTGNLQDALQQAVDRVDQQMSPWITTSVVNQINNAPVGAWIALPPEAQAVLHAALRIEVLSQGSFSMAVGQHSSHHGFGPGMPGLLDATLPVPPRGRDSVYIYGARLRKLRPVQIDLCGIAKGFGVDELARVLLAHGITDYMVSIDGELRCAGSPDGVSGWKVGLEQPSVDMRQIAHVLECYDLSLATSGGYRNFKERIDGPITHTIAPKSGKPLAEVETSVTVAHQDCMMADAWATAFLVMGVKKGLMYAEDHGLHVLFMDNSGPVPVTNGSGIFAGFAGTSHSEAHRL</sequence>
<evidence type="ECO:0000256" key="8">
    <source>
        <dbReference type="ARBA" id="ARBA00031306"/>
    </source>
</evidence>
<dbReference type="KEGG" id="sedi:EBB79_11370"/>